<sequence>GFLSLSFQMNNQVLKMSSTIACGGTSKFMAPLSLPQSFNSFAITQNKKMNKGLVLDYWGFSNTRRNVIIKASSDVVSPSIWENWKPPKSSSTPSFSDILWPSAGAFLAVAILGKLDQLLTPKGLSITVAPLGAVSALLFASPSAPSARKYSMLMAQIGCAAIGVLAFTIFGPGWLAKSASVAACVAYMIYTDSVHPPAVSMPLLFIDGVKLQHLSFWYVLYPGATGCILLCFIQEVVLYMKKNFRF</sequence>
<comment type="caution">
    <text evidence="3">The sequence shown here is derived from an EMBL/GenBank/DDBJ whole genome shotgun (WGS) entry which is preliminary data.</text>
</comment>
<keyword evidence="1" id="KW-0812">Transmembrane</keyword>
<keyword evidence="4" id="KW-1185">Reference proteome</keyword>
<proteinExistence type="predicted"/>
<gene>
    <name evidence="3" type="ORF">KIW84_041724</name>
</gene>
<feature type="transmembrane region" description="Helical" evidence="1">
    <location>
        <begin position="121"/>
        <end position="140"/>
    </location>
</feature>
<keyword evidence="1" id="KW-1133">Transmembrane helix</keyword>
<feature type="non-terminal residue" evidence="3">
    <location>
        <position position="246"/>
    </location>
</feature>
<evidence type="ECO:0000313" key="4">
    <source>
        <dbReference type="Proteomes" id="UP001058974"/>
    </source>
</evidence>
<organism evidence="3 4">
    <name type="scientific">Pisum sativum</name>
    <name type="common">Garden pea</name>
    <name type="synonym">Lathyrus oleraceus</name>
    <dbReference type="NCBI Taxonomy" id="3888"/>
    <lineage>
        <taxon>Eukaryota</taxon>
        <taxon>Viridiplantae</taxon>
        <taxon>Streptophyta</taxon>
        <taxon>Embryophyta</taxon>
        <taxon>Tracheophyta</taxon>
        <taxon>Spermatophyta</taxon>
        <taxon>Magnoliopsida</taxon>
        <taxon>eudicotyledons</taxon>
        <taxon>Gunneridae</taxon>
        <taxon>Pentapetalae</taxon>
        <taxon>rosids</taxon>
        <taxon>fabids</taxon>
        <taxon>Fabales</taxon>
        <taxon>Fabaceae</taxon>
        <taxon>Papilionoideae</taxon>
        <taxon>50 kb inversion clade</taxon>
        <taxon>NPAAA clade</taxon>
        <taxon>Hologalegina</taxon>
        <taxon>IRL clade</taxon>
        <taxon>Fabeae</taxon>
        <taxon>Lathyrus</taxon>
    </lineage>
</organism>
<dbReference type="Pfam" id="PF04982">
    <property type="entry name" value="TM_HPP"/>
    <property type="match status" value="1"/>
</dbReference>
<dbReference type="Proteomes" id="UP001058974">
    <property type="component" value="Chromosome 4"/>
</dbReference>
<feature type="domain" description="HPP transmembrane region" evidence="2">
    <location>
        <begin position="92"/>
        <end position="239"/>
    </location>
</feature>
<evidence type="ECO:0000256" key="1">
    <source>
        <dbReference type="SAM" id="Phobius"/>
    </source>
</evidence>
<dbReference type="InterPro" id="IPR007065">
    <property type="entry name" value="HPP"/>
</dbReference>
<dbReference type="PANTHER" id="PTHR33741:SF1">
    <property type="entry name" value="HPP FAMILY PROTEIN, EXPRESSED"/>
    <property type="match status" value="1"/>
</dbReference>
<dbReference type="EMBL" id="JAMSHJ010000004">
    <property type="protein sequence ID" value="KAI5416822.1"/>
    <property type="molecule type" value="Genomic_DNA"/>
</dbReference>
<name>A0A9D4XAX2_PEA</name>
<feature type="transmembrane region" description="Helical" evidence="1">
    <location>
        <begin position="152"/>
        <end position="170"/>
    </location>
</feature>
<dbReference type="Gramene" id="Psat04G0172400-T1">
    <property type="protein sequence ID" value="KAI5416822.1"/>
    <property type="gene ID" value="KIW84_041724"/>
</dbReference>
<dbReference type="AlphaFoldDB" id="A0A9D4XAX2"/>
<protein>
    <recommendedName>
        <fullName evidence="2">HPP transmembrane region domain-containing protein</fullName>
    </recommendedName>
</protein>
<keyword evidence="1" id="KW-0472">Membrane</keyword>
<accession>A0A9D4XAX2</accession>
<dbReference type="PANTHER" id="PTHR33741">
    <property type="entry name" value="TRANSMEMBRANE PROTEIN DDB_G0269096-RELATED"/>
    <property type="match status" value="1"/>
</dbReference>
<reference evidence="3 4" key="1">
    <citation type="journal article" date="2022" name="Nat. Genet.">
        <title>Improved pea reference genome and pan-genome highlight genomic features and evolutionary characteristics.</title>
        <authorList>
            <person name="Yang T."/>
            <person name="Liu R."/>
            <person name="Luo Y."/>
            <person name="Hu S."/>
            <person name="Wang D."/>
            <person name="Wang C."/>
            <person name="Pandey M.K."/>
            <person name="Ge S."/>
            <person name="Xu Q."/>
            <person name="Li N."/>
            <person name="Li G."/>
            <person name="Huang Y."/>
            <person name="Saxena R.K."/>
            <person name="Ji Y."/>
            <person name="Li M."/>
            <person name="Yan X."/>
            <person name="He Y."/>
            <person name="Liu Y."/>
            <person name="Wang X."/>
            <person name="Xiang C."/>
            <person name="Varshney R.K."/>
            <person name="Ding H."/>
            <person name="Gao S."/>
            <person name="Zong X."/>
        </authorList>
    </citation>
    <scope>NUCLEOTIDE SEQUENCE [LARGE SCALE GENOMIC DNA]</scope>
    <source>
        <strain evidence="3 4">cv. Zhongwan 6</strain>
    </source>
</reference>
<feature type="transmembrane region" description="Helical" evidence="1">
    <location>
        <begin position="216"/>
        <end position="240"/>
    </location>
</feature>
<dbReference type="InterPro" id="IPR058581">
    <property type="entry name" value="TM_HPP"/>
</dbReference>
<evidence type="ECO:0000313" key="3">
    <source>
        <dbReference type="EMBL" id="KAI5416822.1"/>
    </source>
</evidence>
<evidence type="ECO:0000259" key="2">
    <source>
        <dbReference type="Pfam" id="PF04982"/>
    </source>
</evidence>